<dbReference type="AlphaFoldDB" id="A0A1Q3CUD3"/>
<evidence type="ECO:0000256" key="1">
    <source>
        <dbReference type="SAM" id="MobiDB-lite"/>
    </source>
</evidence>
<feature type="compositionally biased region" description="Low complexity" evidence="1">
    <location>
        <begin position="288"/>
        <end position="299"/>
    </location>
</feature>
<dbReference type="Proteomes" id="UP000187406">
    <property type="component" value="Unassembled WGS sequence"/>
</dbReference>
<dbReference type="InParanoid" id="A0A1Q3CUD3"/>
<dbReference type="STRING" id="3775.A0A1Q3CUD3"/>
<feature type="region of interest" description="Disordered" evidence="1">
    <location>
        <begin position="253"/>
        <end position="313"/>
    </location>
</feature>
<comment type="caution">
    <text evidence="2">The sequence shown here is derived from an EMBL/GenBank/DDBJ whole genome shotgun (WGS) entry which is preliminary data.</text>
</comment>
<accession>A0A1Q3CUD3</accession>
<proteinExistence type="predicted"/>
<feature type="compositionally biased region" description="Basic and acidic residues" evidence="1">
    <location>
        <begin position="103"/>
        <end position="123"/>
    </location>
</feature>
<feature type="region of interest" description="Disordered" evidence="1">
    <location>
        <begin position="91"/>
        <end position="123"/>
    </location>
</feature>
<dbReference type="FunCoup" id="A0A1Q3CUD3">
    <property type="interactions" value="1727"/>
</dbReference>
<dbReference type="PANTHER" id="PTHR36764">
    <property type="entry name" value="TRNA (ILE)-LYSIDINE SYNTHASE"/>
    <property type="match status" value="1"/>
</dbReference>
<feature type="compositionally biased region" description="Polar residues" evidence="1">
    <location>
        <begin position="278"/>
        <end position="287"/>
    </location>
</feature>
<sequence>MVAISLYRGNLHKVPDTPRVWLMPSPKMSLKDFKTLLHRRNNALSRLGSTASSSNPNPNSNPQLDASKINNDKRKDLDVQDSPAKVVYKVSGDGDGSLQMVEKPPEPQKHTTETTEKVNVSDKEKRKRVVEEELEVLNAKKHKLVLVLKQILNVEEELKRRNTMQGTAIRPSVPLQVDVTNDSGSMTRHAAQRMGLDGHLSGDLEGGEADDASNLNMHARHMLRMSSMSPSSESPLRRPTYIQLNAVLSQPSRATLGVTSSPSRLAPTGHQGHPGNLPTVSVSGTNYVVSSPSPAASGGTSVFRDARQPSPWN</sequence>
<keyword evidence="3" id="KW-1185">Reference proteome</keyword>
<dbReference type="PANTHER" id="PTHR36764:SF1">
    <property type="entry name" value="TRNA (ILE)-LYSIDINE SYNTHASE"/>
    <property type="match status" value="1"/>
</dbReference>
<gene>
    <name evidence="2" type="ORF">CFOL_v3_27304</name>
</gene>
<dbReference type="EMBL" id="BDDD01003033">
    <property type="protein sequence ID" value="GAV83859.1"/>
    <property type="molecule type" value="Genomic_DNA"/>
</dbReference>
<organism evidence="2 3">
    <name type="scientific">Cephalotus follicularis</name>
    <name type="common">Albany pitcher plant</name>
    <dbReference type="NCBI Taxonomy" id="3775"/>
    <lineage>
        <taxon>Eukaryota</taxon>
        <taxon>Viridiplantae</taxon>
        <taxon>Streptophyta</taxon>
        <taxon>Embryophyta</taxon>
        <taxon>Tracheophyta</taxon>
        <taxon>Spermatophyta</taxon>
        <taxon>Magnoliopsida</taxon>
        <taxon>eudicotyledons</taxon>
        <taxon>Gunneridae</taxon>
        <taxon>Pentapetalae</taxon>
        <taxon>rosids</taxon>
        <taxon>fabids</taxon>
        <taxon>Oxalidales</taxon>
        <taxon>Cephalotaceae</taxon>
        <taxon>Cephalotus</taxon>
    </lineage>
</organism>
<feature type="compositionally biased region" description="Low complexity" evidence="1">
    <location>
        <begin position="52"/>
        <end position="62"/>
    </location>
</feature>
<dbReference type="GO" id="GO:0009507">
    <property type="term" value="C:chloroplast"/>
    <property type="evidence" value="ECO:0007669"/>
    <property type="project" value="TreeGrafter"/>
</dbReference>
<feature type="compositionally biased region" description="Polar residues" evidence="1">
    <location>
        <begin position="253"/>
        <end position="263"/>
    </location>
</feature>
<feature type="region of interest" description="Disordered" evidence="1">
    <location>
        <begin position="47"/>
        <end position="68"/>
    </location>
</feature>
<name>A0A1Q3CUD3_CEPFO</name>
<reference evidence="3" key="1">
    <citation type="submission" date="2016-04" db="EMBL/GenBank/DDBJ databases">
        <title>Cephalotus genome sequencing.</title>
        <authorList>
            <person name="Fukushima K."/>
            <person name="Hasebe M."/>
            <person name="Fang X."/>
        </authorList>
    </citation>
    <scope>NUCLEOTIDE SEQUENCE [LARGE SCALE GENOMIC DNA]</scope>
    <source>
        <strain evidence="3">cv. St1</strain>
    </source>
</reference>
<protein>
    <submittedName>
        <fullName evidence="2">Uncharacterized protein</fullName>
    </submittedName>
</protein>
<evidence type="ECO:0000313" key="2">
    <source>
        <dbReference type="EMBL" id="GAV83859.1"/>
    </source>
</evidence>
<evidence type="ECO:0000313" key="3">
    <source>
        <dbReference type="Proteomes" id="UP000187406"/>
    </source>
</evidence>
<dbReference type="OrthoDB" id="1922268at2759"/>